<proteinExistence type="predicted"/>
<accession>A0A024E580</accession>
<evidence type="ECO:0000313" key="2">
    <source>
        <dbReference type="EMBL" id="AHZ67962.1"/>
    </source>
</evidence>
<evidence type="ECO:0000259" key="1">
    <source>
        <dbReference type="Pfam" id="PF00561"/>
    </source>
</evidence>
<name>A0A024E580_9PSED</name>
<gene>
    <name evidence="2" type="ORF">OU5_0883</name>
</gene>
<dbReference type="RefSeq" id="WP_010459415.1">
    <property type="nucleotide sequence ID" value="NZ_CP005960.1"/>
</dbReference>
<dbReference type="AlphaFoldDB" id="A0A024E580"/>
<dbReference type="Proteomes" id="UP000026913">
    <property type="component" value="Chromosome"/>
</dbReference>
<protein>
    <submittedName>
        <fullName evidence="2">Hydrolase</fullName>
    </submittedName>
</protein>
<dbReference type="HOGENOM" id="CLU_020336_26_0_6"/>
<reference evidence="2 3" key="1">
    <citation type="journal article" date="2012" name="J. Bacteriol.">
        <title>Genome sequence of cold-adapted Pseudomonas mandelii strain JR-1.</title>
        <authorList>
            <person name="Jang S.H."/>
            <person name="Kim J."/>
            <person name="Kim J."/>
            <person name="Hong S."/>
            <person name="Lee C."/>
        </authorList>
    </citation>
    <scope>NUCLEOTIDE SEQUENCE [LARGE SCALE GENOMIC DNA]</scope>
    <source>
        <strain evidence="2 3">JR-1</strain>
    </source>
</reference>
<dbReference type="KEGG" id="pman:OU5_0883"/>
<dbReference type="InterPro" id="IPR029058">
    <property type="entry name" value="AB_hydrolase_fold"/>
</dbReference>
<sequence length="261" mass="29132">MSPQQFLQLGPLRLEYRQLPAADPSRPTFVLLHEGLGSAEQWKDFPLRLAQVSGCGVVTYSRQGYGQSSPVTLPRPLNYLTSDGPRELRQLLDALQLPQVVLLGHSDGASIVLAYAATNDPRVLGSIALAPHVIVETESLDGIRHTTEAWHLGELRERLARHHGTNVDGAFHGWSDSWLHPDFSLDDLEAQLAYIEKPLLVIQGRDDHYATPEQLVVIQRQVPGPCRCVLLDNCRHFPQTEATEQTLQLICDFLKRLPAFT</sequence>
<organism evidence="2 3">
    <name type="scientific">Pseudomonas mandelii JR-1</name>
    <dbReference type="NCBI Taxonomy" id="1147786"/>
    <lineage>
        <taxon>Bacteria</taxon>
        <taxon>Pseudomonadati</taxon>
        <taxon>Pseudomonadota</taxon>
        <taxon>Gammaproteobacteria</taxon>
        <taxon>Pseudomonadales</taxon>
        <taxon>Pseudomonadaceae</taxon>
        <taxon>Pseudomonas</taxon>
    </lineage>
</organism>
<keyword evidence="2" id="KW-0378">Hydrolase</keyword>
<dbReference type="SUPFAM" id="SSF53474">
    <property type="entry name" value="alpha/beta-Hydrolases"/>
    <property type="match status" value="1"/>
</dbReference>
<dbReference type="Gene3D" id="3.40.50.1820">
    <property type="entry name" value="alpha/beta hydrolase"/>
    <property type="match status" value="1"/>
</dbReference>
<dbReference type="OrthoDB" id="9779853at2"/>
<dbReference type="PANTHER" id="PTHR43798:SF33">
    <property type="entry name" value="HYDROLASE, PUTATIVE (AFU_ORTHOLOGUE AFUA_2G14860)-RELATED"/>
    <property type="match status" value="1"/>
</dbReference>
<feature type="domain" description="AB hydrolase-1" evidence="1">
    <location>
        <begin position="27"/>
        <end position="190"/>
    </location>
</feature>
<dbReference type="InterPro" id="IPR050266">
    <property type="entry name" value="AB_hydrolase_sf"/>
</dbReference>
<dbReference type="GO" id="GO:0016787">
    <property type="term" value="F:hydrolase activity"/>
    <property type="evidence" value="ECO:0007669"/>
    <property type="project" value="UniProtKB-KW"/>
</dbReference>
<dbReference type="GO" id="GO:0016020">
    <property type="term" value="C:membrane"/>
    <property type="evidence" value="ECO:0007669"/>
    <property type="project" value="TreeGrafter"/>
</dbReference>
<dbReference type="InterPro" id="IPR000073">
    <property type="entry name" value="AB_hydrolase_1"/>
</dbReference>
<evidence type="ECO:0000313" key="3">
    <source>
        <dbReference type="Proteomes" id="UP000026913"/>
    </source>
</evidence>
<dbReference type="PANTHER" id="PTHR43798">
    <property type="entry name" value="MONOACYLGLYCEROL LIPASE"/>
    <property type="match status" value="1"/>
</dbReference>
<dbReference type="EMBL" id="CP005960">
    <property type="protein sequence ID" value="AHZ67962.1"/>
    <property type="molecule type" value="Genomic_DNA"/>
</dbReference>
<dbReference type="Pfam" id="PF00561">
    <property type="entry name" value="Abhydrolase_1"/>
    <property type="match status" value="1"/>
</dbReference>